<name>A0AAV4R3W9_9ARAC</name>
<dbReference type="EMBL" id="BPLQ01005449">
    <property type="protein sequence ID" value="GIY14952.1"/>
    <property type="molecule type" value="Genomic_DNA"/>
</dbReference>
<organism evidence="1 2">
    <name type="scientific">Caerostris darwini</name>
    <dbReference type="NCBI Taxonomy" id="1538125"/>
    <lineage>
        <taxon>Eukaryota</taxon>
        <taxon>Metazoa</taxon>
        <taxon>Ecdysozoa</taxon>
        <taxon>Arthropoda</taxon>
        <taxon>Chelicerata</taxon>
        <taxon>Arachnida</taxon>
        <taxon>Araneae</taxon>
        <taxon>Araneomorphae</taxon>
        <taxon>Entelegynae</taxon>
        <taxon>Araneoidea</taxon>
        <taxon>Araneidae</taxon>
        <taxon>Caerostris</taxon>
    </lineage>
</organism>
<comment type="caution">
    <text evidence="1">The sequence shown here is derived from an EMBL/GenBank/DDBJ whole genome shotgun (WGS) entry which is preliminary data.</text>
</comment>
<gene>
    <name evidence="1" type="primary">B7P43_G01772</name>
    <name evidence="1" type="ORF">CDAR_114481</name>
</gene>
<evidence type="ECO:0000313" key="1">
    <source>
        <dbReference type="EMBL" id="GIY14952.1"/>
    </source>
</evidence>
<sequence length="112" mass="12679">NWNYIVARSESTLRESFLALEGAVGDAGLTINEGRTKCMFCGKGDCPSDFFEVEQHRFQSVKKFTYLGSEIECQNEIGPGIRKRIIAANSCLFGFKSQLRSHLIKRRTEILL</sequence>
<evidence type="ECO:0000313" key="2">
    <source>
        <dbReference type="Proteomes" id="UP001054837"/>
    </source>
</evidence>
<keyword evidence="1" id="KW-0548">Nucleotidyltransferase</keyword>
<dbReference type="GO" id="GO:0003964">
    <property type="term" value="F:RNA-directed DNA polymerase activity"/>
    <property type="evidence" value="ECO:0007669"/>
    <property type="project" value="UniProtKB-KW"/>
</dbReference>
<dbReference type="Proteomes" id="UP001054837">
    <property type="component" value="Unassembled WGS sequence"/>
</dbReference>
<reference evidence="1 2" key="1">
    <citation type="submission" date="2021-06" db="EMBL/GenBank/DDBJ databases">
        <title>Caerostris darwini draft genome.</title>
        <authorList>
            <person name="Kono N."/>
            <person name="Arakawa K."/>
        </authorList>
    </citation>
    <scope>NUCLEOTIDE SEQUENCE [LARGE SCALE GENOMIC DNA]</scope>
</reference>
<dbReference type="AlphaFoldDB" id="A0AAV4R3W9"/>
<keyword evidence="1" id="KW-0808">Transferase</keyword>
<protein>
    <submittedName>
        <fullName evidence="1">Reverse transcriptase domain-containing protein</fullName>
    </submittedName>
</protein>
<keyword evidence="2" id="KW-1185">Reference proteome</keyword>
<keyword evidence="1" id="KW-0695">RNA-directed DNA polymerase</keyword>
<accession>A0AAV4R3W9</accession>
<proteinExistence type="predicted"/>
<feature type="non-terminal residue" evidence="1">
    <location>
        <position position="1"/>
    </location>
</feature>